<dbReference type="Pfam" id="PF10737">
    <property type="entry name" value="GerPC"/>
    <property type="match status" value="1"/>
</dbReference>
<feature type="coiled-coil region" evidence="1">
    <location>
        <begin position="16"/>
        <end position="43"/>
    </location>
</feature>
<sequence>MNREIYQYMRELHTFIEMQAKKIMALEKKLNELQQEFAKLKERPPVQVGTIEYKFDQLKVESLEGTLNIGLNPSDLEEISDFAVENQGIQTPMSPKKPFKMIKRSGDIESEVREFLESSLPAIYEEAQENLNFSVDESYYSLIKEDITRQLPQRISAHLDTISTEDRELNSAGQQEIVEKIKNEIRQGVFVFLSQLQQRAKEEPE</sequence>
<organism evidence="2 3">
    <name type="scientific">Mesobacillus campisalis</name>
    <dbReference type="NCBI Taxonomy" id="1408103"/>
    <lineage>
        <taxon>Bacteria</taxon>
        <taxon>Bacillati</taxon>
        <taxon>Bacillota</taxon>
        <taxon>Bacilli</taxon>
        <taxon>Bacillales</taxon>
        <taxon>Bacillaceae</taxon>
        <taxon>Mesobacillus</taxon>
    </lineage>
</organism>
<dbReference type="EMBL" id="LAYY01000031">
    <property type="protein sequence ID" value="KKK36439.1"/>
    <property type="molecule type" value="Genomic_DNA"/>
</dbReference>
<accession>A0A0M2SPG2</accession>
<dbReference type="PATRIC" id="fig|1408103.3.peg.4293"/>
<proteinExistence type="predicted"/>
<dbReference type="AlphaFoldDB" id="A0A0M2SPG2"/>
<keyword evidence="1" id="KW-0175">Coiled coil</keyword>
<name>A0A0M2SPG2_9BACI</name>
<comment type="caution">
    <text evidence="2">The sequence shown here is derived from an EMBL/GenBank/DDBJ whole genome shotgun (WGS) entry which is preliminary data.</text>
</comment>
<dbReference type="InterPro" id="IPR019673">
    <property type="entry name" value="Spore_germination_GerPC"/>
</dbReference>
<dbReference type="RefSeq" id="WP_046525424.1">
    <property type="nucleotide sequence ID" value="NZ_LAYY01000031.1"/>
</dbReference>
<reference evidence="2 3" key="1">
    <citation type="submission" date="2015-04" db="EMBL/GenBank/DDBJ databases">
        <title>Taxonomic description and genome sequence of Bacillus campisalis sp. nov., a novel member of the genus Bacillus isolated from solar saltern.</title>
        <authorList>
            <person name="Mathan Kumar R."/>
            <person name="Kaur G."/>
            <person name="Kumar A."/>
            <person name="Singh N.K."/>
            <person name="Kaur N."/>
            <person name="Kumar N."/>
            <person name="Mayilraj S."/>
        </authorList>
    </citation>
    <scope>NUCLEOTIDE SEQUENCE [LARGE SCALE GENOMIC DNA]</scope>
    <source>
        <strain evidence="2 3">SA2-6</strain>
    </source>
</reference>
<dbReference type="Proteomes" id="UP000034166">
    <property type="component" value="Unassembled WGS sequence"/>
</dbReference>
<dbReference type="OrthoDB" id="2991331at2"/>
<evidence type="ECO:0000313" key="3">
    <source>
        <dbReference type="Proteomes" id="UP000034166"/>
    </source>
</evidence>
<keyword evidence="3" id="KW-1185">Reference proteome</keyword>
<protein>
    <submittedName>
        <fullName evidence="2">Uncharacterized protein</fullName>
    </submittedName>
</protein>
<evidence type="ECO:0000313" key="2">
    <source>
        <dbReference type="EMBL" id="KKK36439.1"/>
    </source>
</evidence>
<evidence type="ECO:0000256" key="1">
    <source>
        <dbReference type="SAM" id="Coils"/>
    </source>
</evidence>
<gene>
    <name evidence="2" type="ORF">WQ57_19385</name>
</gene>